<dbReference type="AlphaFoldDB" id="A0A1I0GU76"/>
<dbReference type="Proteomes" id="UP000198558">
    <property type="component" value="Unassembled WGS sequence"/>
</dbReference>
<accession>A0A1I0GU76</accession>
<dbReference type="RefSeq" id="WP_162207557.1">
    <property type="nucleotide sequence ID" value="NZ_CANTIP010000032.1"/>
</dbReference>
<proteinExistence type="predicted"/>
<protein>
    <submittedName>
        <fullName evidence="1">Uncharacterized protein</fullName>
    </submittedName>
</protein>
<evidence type="ECO:0000313" key="2">
    <source>
        <dbReference type="Proteomes" id="UP000198558"/>
    </source>
</evidence>
<reference evidence="2" key="1">
    <citation type="submission" date="2016-10" db="EMBL/GenBank/DDBJ databases">
        <authorList>
            <person name="Varghese N."/>
            <person name="Submissions S."/>
        </authorList>
    </citation>
    <scope>NUCLEOTIDE SEQUENCE [LARGE SCALE GENOMIC DNA]</scope>
    <source>
        <strain evidence="2">DSM 1551</strain>
    </source>
</reference>
<gene>
    <name evidence="1" type="ORF">SAMN04489758_13611</name>
</gene>
<sequence>MDPLQNEIFIEGEPFVSRQVFPPFWFWWLFPPRPPGPWFRKGIKKTPPQKNWCNDD</sequence>
<keyword evidence="2" id="KW-1185">Reference proteome</keyword>
<organism evidence="1 2">
    <name type="scientific">Thomasclavelia cocleata</name>
    <dbReference type="NCBI Taxonomy" id="69824"/>
    <lineage>
        <taxon>Bacteria</taxon>
        <taxon>Bacillati</taxon>
        <taxon>Bacillota</taxon>
        <taxon>Erysipelotrichia</taxon>
        <taxon>Erysipelotrichales</taxon>
        <taxon>Coprobacillaceae</taxon>
        <taxon>Thomasclavelia</taxon>
    </lineage>
</organism>
<evidence type="ECO:0000313" key="1">
    <source>
        <dbReference type="EMBL" id="SET74910.1"/>
    </source>
</evidence>
<name>A0A1I0GU76_9FIRM</name>
<dbReference type="EMBL" id="FOIN01000036">
    <property type="protein sequence ID" value="SET74910.1"/>
    <property type="molecule type" value="Genomic_DNA"/>
</dbReference>